<gene>
    <name evidence="1" type="ORF">NEPTK9_001599</name>
</gene>
<comment type="caution">
    <text evidence="1">The sequence shown here is derived from an EMBL/GenBank/DDBJ whole genome shotgun (WGS) entry which is preliminary data.</text>
</comment>
<evidence type="ECO:0000313" key="1">
    <source>
        <dbReference type="EMBL" id="MBF5060073.1"/>
    </source>
</evidence>
<name>A0ABS0B104_9BACT</name>
<sequence>MLINFTNEETLLLVEKATSITAIKKRVEIITLSFPLEHFSDSLMLNSFCH</sequence>
<protein>
    <submittedName>
        <fullName evidence="1">Uncharacterized protein</fullName>
    </submittedName>
</protein>
<evidence type="ECO:0000313" key="2">
    <source>
        <dbReference type="Proteomes" id="UP001194714"/>
    </source>
</evidence>
<dbReference type="Proteomes" id="UP001194714">
    <property type="component" value="Unassembled WGS sequence"/>
</dbReference>
<accession>A0ABS0B104</accession>
<proteinExistence type="predicted"/>
<reference evidence="1 2" key="1">
    <citation type="submission" date="2020-01" db="EMBL/GenBank/DDBJ databases">
        <title>Draft genome sequence of Cand. Neptunochlamydia vexilliferae K9.</title>
        <authorList>
            <person name="Schulz F."/>
            <person name="Koestlbacher S."/>
            <person name="Wascher F."/>
            <person name="Pizzetti I."/>
            <person name="Horn M."/>
        </authorList>
    </citation>
    <scope>NUCLEOTIDE SEQUENCE [LARGE SCALE GENOMIC DNA]</scope>
    <source>
        <strain evidence="1 2">K9</strain>
    </source>
</reference>
<organism evidence="1 2">
    <name type="scientific">Candidatus Neptunichlamydia vexilliferae</name>
    <dbReference type="NCBI Taxonomy" id="1651774"/>
    <lineage>
        <taxon>Bacteria</taxon>
        <taxon>Pseudomonadati</taxon>
        <taxon>Chlamydiota</taxon>
        <taxon>Chlamydiia</taxon>
        <taxon>Parachlamydiales</taxon>
        <taxon>Simkaniaceae</taxon>
        <taxon>Candidatus Neptunichlamydia</taxon>
    </lineage>
</organism>
<keyword evidence="2" id="KW-1185">Reference proteome</keyword>
<dbReference type="EMBL" id="JAAEJV010000070">
    <property type="protein sequence ID" value="MBF5060073.1"/>
    <property type="molecule type" value="Genomic_DNA"/>
</dbReference>